<dbReference type="GO" id="GO:0004386">
    <property type="term" value="F:helicase activity"/>
    <property type="evidence" value="ECO:0007669"/>
    <property type="project" value="UniProtKB-KW"/>
</dbReference>
<dbReference type="GO" id="GO:0005524">
    <property type="term" value="F:ATP binding"/>
    <property type="evidence" value="ECO:0007669"/>
    <property type="project" value="UniProtKB-KW"/>
</dbReference>
<dbReference type="Gene3D" id="1.10.3380.20">
    <property type="match status" value="1"/>
</dbReference>
<dbReference type="PANTHER" id="PTHR47961:SF12">
    <property type="entry name" value="HELICASE POLQ-LIKE"/>
    <property type="match status" value="1"/>
</dbReference>
<dbReference type="InterPro" id="IPR048960">
    <property type="entry name" value="POLQ-like_helical"/>
</dbReference>
<evidence type="ECO:0000256" key="3">
    <source>
        <dbReference type="ARBA" id="ARBA00022806"/>
    </source>
</evidence>
<dbReference type="EMBL" id="CADCXU010032600">
    <property type="protein sequence ID" value="CAB0018326.1"/>
    <property type="molecule type" value="Genomic_DNA"/>
</dbReference>
<dbReference type="Pfam" id="PF21099">
    <property type="entry name" value="POLQ_helical"/>
    <property type="match status" value="1"/>
</dbReference>
<feature type="domain" description="POLQ-like helical" evidence="5">
    <location>
        <begin position="44"/>
        <end position="197"/>
    </location>
</feature>
<dbReference type="Proteomes" id="UP000479000">
    <property type="component" value="Unassembled WGS sequence"/>
</dbReference>
<keyword evidence="7" id="KW-1185">Reference proteome</keyword>
<protein>
    <recommendedName>
        <fullName evidence="5">POLQ-like helical domain-containing protein</fullName>
    </recommendedName>
</protein>
<dbReference type="PANTHER" id="PTHR47961">
    <property type="entry name" value="DNA POLYMERASE THETA, PUTATIVE (AFU_ORTHOLOGUE AFUA_1G05260)-RELATED"/>
    <property type="match status" value="1"/>
</dbReference>
<organism evidence="6 7">
    <name type="scientific">Nesidiocoris tenuis</name>
    <dbReference type="NCBI Taxonomy" id="355587"/>
    <lineage>
        <taxon>Eukaryota</taxon>
        <taxon>Metazoa</taxon>
        <taxon>Ecdysozoa</taxon>
        <taxon>Arthropoda</taxon>
        <taxon>Hexapoda</taxon>
        <taxon>Insecta</taxon>
        <taxon>Pterygota</taxon>
        <taxon>Neoptera</taxon>
        <taxon>Paraneoptera</taxon>
        <taxon>Hemiptera</taxon>
        <taxon>Heteroptera</taxon>
        <taxon>Panheteroptera</taxon>
        <taxon>Cimicomorpha</taxon>
        <taxon>Miridae</taxon>
        <taxon>Dicyphina</taxon>
        <taxon>Nesidiocoris</taxon>
    </lineage>
</organism>
<keyword evidence="1" id="KW-0547">Nucleotide-binding</keyword>
<dbReference type="Gene3D" id="1.10.150.20">
    <property type="entry name" value="5' to 3' exonuclease, C-terminal subdomain"/>
    <property type="match status" value="1"/>
</dbReference>
<evidence type="ECO:0000256" key="1">
    <source>
        <dbReference type="ARBA" id="ARBA00022741"/>
    </source>
</evidence>
<evidence type="ECO:0000313" key="6">
    <source>
        <dbReference type="EMBL" id="CAB0018326.1"/>
    </source>
</evidence>
<evidence type="ECO:0000256" key="2">
    <source>
        <dbReference type="ARBA" id="ARBA00022801"/>
    </source>
</evidence>
<gene>
    <name evidence="6" type="ORF">NTEN_LOCUS22235</name>
</gene>
<dbReference type="InterPro" id="IPR050474">
    <property type="entry name" value="Hel308_SKI2-like"/>
</dbReference>
<name>A0A6H5HNJ2_9HEMI</name>
<accession>A0A6H5HNJ2</accession>
<proteinExistence type="predicted"/>
<evidence type="ECO:0000259" key="5">
    <source>
        <dbReference type="Pfam" id="PF21099"/>
    </source>
</evidence>
<keyword evidence="3" id="KW-0347">Helicase</keyword>
<reference evidence="6 7" key="1">
    <citation type="submission" date="2020-02" db="EMBL/GenBank/DDBJ databases">
        <authorList>
            <person name="Ferguson B K."/>
        </authorList>
    </citation>
    <scope>NUCLEOTIDE SEQUENCE [LARGE SCALE GENOMIC DNA]</scope>
</reference>
<dbReference type="AlphaFoldDB" id="A0A6H5HNJ2"/>
<keyword evidence="2" id="KW-0378">Hydrolase</keyword>
<sequence>MVSEALDDLFQLKVLYEGIKGAITMTNFGTAIAKANISCETGKYLFDELREAQKKLVLVGDLHLLYLITPHAIAESIRPVEEVVSSVYSSLTPKELYVASCLGLTEVVIARLMMGRSPPKQTPTRVLEKFFTCLVLYQLWKGNSLLTVANRFRVDRGVVHNLLAQTTSYASSVIRFCDSIESLWPFAKLLSVFPDRLSYCCSADLLPLMELPAVKLGRAKQLYRAGFKTVLSIAKADPHQLKNCILHLPLKQATQLINVAKLMVRTKFESLQEEAELYSWIQLCDRFSAEYRAVQKRGERFDRDRITRDVLSWQPAIFQEMVADIVADAPDNESSRLSRLAERCWAPLAIVYDPLRAGSIDSTDTIPHDRAIIRAQNADFRPNQRIPGRPECTIFVGRLAQTTSAETLRKVRNNPPSVHGMI</sequence>
<evidence type="ECO:0000256" key="4">
    <source>
        <dbReference type="ARBA" id="ARBA00022840"/>
    </source>
</evidence>
<keyword evidence="4" id="KW-0067">ATP-binding</keyword>
<dbReference type="GO" id="GO:0016787">
    <property type="term" value="F:hydrolase activity"/>
    <property type="evidence" value="ECO:0007669"/>
    <property type="project" value="UniProtKB-KW"/>
</dbReference>
<evidence type="ECO:0000313" key="7">
    <source>
        <dbReference type="Proteomes" id="UP000479000"/>
    </source>
</evidence>
<dbReference type="OrthoDB" id="2320933at2759"/>
<dbReference type="SUPFAM" id="SSF158702">
    <property type="entry name" value="Sec63 N-terminal domain-like"/>
    <property type="match status" value="1"/>
</dbReference>